<evidence type="ECO:0000256" key="10">
    <source>
        <dbReference type="ARBA" id="ARBA00023175"/>
    </source>
</evidence>
<evidence type="ECO:0000256" key="6">
    <source>
        <dbReference type="ARBA" id="ARBA00022840"/>
    </source>
</evidence>
<accession>A0A0L7KTT4</accession>
<keyword evidence="15" id="KW-1185">Reference proteome</keyword>
<dbReference type="GO" id="GO:0007018">
    <property type="term" value="P:microtubule-based movement"/>
    <property type="evidence" value="ECO:0007669"/>
    <property type="project" value="InterPro"/>
</dbReference>
<dbReference type="PANTHER" id="PTHR22878:SF70">
    <property type="entry name" value="DYNEIN HEAVY CHAIN 2, AXONEMAL"/>
    <property type="match status" value="1"/>
</dbReference>
<evidence type="ECO:0000256" key="12">
    <source>
        <dbReference type="ARBA" id="ARBA00023273"/>
    </source>
</evidence>
<dbReference type="GO" id="GO:0030286">
    <property type="term" value="C:dynein complex"/>
    <property type="evidence" value="ECO:0007669"/>
    <property type="project" value="UniProtKB-KW"/>
</dbReference>
<evidence type="ECO:0000313" key="14">
    <source>
        <dbReference type="EMBL" id="KOB66652.1"/>
    </source>
</evidence>
<protein>
    <submittedName>
        <fullName evidence="14">Putative dynein axonemal heavy chain-like protein</fullName>
    </submittedName>
</protein>
<evidence type="ECO:0000256" key="8">
    <source>
        <dbReference type="ARBA" id="ARBA00023054"/>
    </source>
</evidence>
<dbReference type="InterPro" id="IPR027417">
    <property type="entry name" value="P-loop_NTPase"/>
</dbReference>
<keyword evidence="3" id="KW-0963">Cytoplasm</keyword>
<keyword evidence="7" id="KW-0243">Dynein</keyword>
<feature type="domain" description="Dynein heavy chain region D6 P-loop" evidence="13">
    <location>
        <begin position="137"/>
        <end position="182"/>
    </location>
</feature>
<keyword evidence="6" id="KW-0067">ATP-binding</keyword>
<keyword evidence="9" id="KW-0969">Cilium</keyword>
<dbReference type="Gene3D" id="3.40.50.300">
    <property type="entry name" value="P-loop containing nucleotide triphosphate hydrolases"/>
    <property type="match status" value="1"/>
</dbReference>
<evidence type="ECO:0000256" key="3">
    <source>
        <dbReference type="ARBA" id="ARBA00022490"/>
    </source>
</evidence>
<dbReference type="Pfam" id="PF03028">
    <property type="entry name" value="Dynein_heavy"/>
    <property type="match status" value="1"/>
</dbReference>
<sequence length="182" mass="20603">GYVPVAVRASVLFFALNDLSRIDPMYQFSLDAYIDLFTYSIDRSPKSTELEDRINNLNENTCRALFERHKLLLSFHMVSRILFQAGKMSSLEYFFLLKGGVVVAFSDWMPDECWDNVTELDKLPGFHGMAWEESVFKTSLLFVLSPGVDPTAALIQLAIDVKMFDKFQSLSLGQGQAPAAER</sequence>
<dbReference type="InterPro" id="IPR004273">
    <property type="entry name" value="Dynein_heavy_D6_P-loop"/>
</dbReference>
<dbReference type="PANTHER" id="PTHR22878">
    <property type="entry name" value="DYNEIN HEAVY CHAIN 6, AXONEMAL-LIKE-RELATED"/>
    <property type="match status" value="1"/>
</dbReference>
<keyword evidence="10" id="KW-0505">Motor protein</keyword>
<dbReference type="GO" id="GO:0005524">
    <property type="term" value="F:ATP binding"/>
    <property type="evidence" value="ECO:0007669"/>
    <property type="project" value="UniProtKB-KW"/>
</dbReference>
<evidence type="ECO:0000256" key="2">
    <source>
        <dbReference type="ARBA" id="ARBA00008887"/>
    </source>
</evidence>
<dbReference type="GO" id="GO:0045505">
    <property type="term" value="F:dynein intermediate chain binding"/>
    <property type="evidence" value="ECO:0007669"/>
    <property type="project" value="InterPro"/>
</dbReference>
<dbReference type="Gene3D" id="1.10.8.1220">
    <property type="match status" value="1"/>
</dbReference>
<keyword evidence="8" id="KW-0175">Coiled coil</keyword>
<proteinExistence type="inferred from homology"/>
<dbReference type="GO" id="GO:0051959">
    <property type="term" value="F:dynein light intermediate chain binding"/>
    <property type="evidence" value="ECO:0007669"/>
    <property type="project" value="InterPro"/>
</dbReference>
<reference evidence="14 15" key="1">
    <citation type="journal article" date="2015" name="Genome Biol. Evol.">
        <title>The genome of winter moth (Operophtera brumata) provides a genomic perspective on sexual dimorphism and phenology.</title>
        <authorList>
            <person name="Derks M.F."/>
            <person name="Smit S."/>
            <person name="Salis L."/>
            <person name="Schijlen E."/>
            <person name="Bossers A."/>
            <person name="Mateman C."/>
            <person name="Pijl A.S."/>
            <person name="de Ridder D."/>
            <person name="Groenen M.A."/>
            <person name="Visser M.E."/>
            <person name="Megens H.J."/>
        </authorList>
    </citation>
    <scope>NUCLEOTIDE SEQUENCE [LARGE SCALE GENOMIC DNA]</scope>
    <source>
        <strain evidence="14">WM2013NL</strain>
        <tissue evidence="14">Head and thorax</tissue>
    </source>
</reference>
<dbReference type="AlphaFoldDB" id="A0A0L7KTT4"/>
<comment type="caution">
    <text evidence="14">The sequence shown here is derived from an EMBL/GenBank/DDBJ whole genome shotgun (WGS) entry which is preliminary data.</text>
</comment>
<dbReference type="FunFam" id="1.10.8.1220:FF:000001">
    <property type="entry name" value="Dynein axonemal heavy chain 5"/>
    <property type="match status" value="1"/>
</dbReference>
<evidence type="ECO:0000256" key="4">
    <source>
        <dbReference type="ARBA" id="ARBA00022701"/>
    </source>
</evidence>
<dbReference type="GO" id="GO:0005930">
    <property type="term" value="C:axoneme"/>
    <property type="evidence" value="ECO:0007669"/>
    <property type="project" value="UniProtKB-SubCell"/>
</dbReference>
<organism evidence="14 15">
    <name type="scientific">Operophtera brumata</name>
    <name type="common">Winter moth</name>
    <name type="synonym">Phalaena brumata</name>
    <dbReference type="NCBI Taxonomy" id="104452"/>
    <lineage>
        <taxon>Eukaryota</taxon>
        <taxon>Metazoa</taxon>
        <taxon>Ecdysozoa</taxon>
        <taxon>Arthropoda</taxon>
        <taxon>Hexapoda</taxon>
        <taxon>Insecta</taxon>
        <taxon>Pterygota</taxon>
        <taxon>Neoptera</taxon>
        <taxon>Endopterygota</taxon>
        <taxon>Lepidoptera</taxon>
        <taxon>Glossata</taxon>
        <taxon>Ditrysia</taxon>
        <taxon>Geometroidea</taxon>
        <taxon>Geometridae</taxon>
        <taxon>Larentiinae</taxon>
        <taxon>Operophtera</taxon>
    </lineage>
</organism>
<feature type="non-terminal residue" evidence="14">
    <location>
        <position position="1"/>
    </location>
</feature>
<evidence type="ECO:0000256" key="7">
    <source>
        <dbReference type="ARBA" id="ARBA00023017"/>
    </source>
</evidence>
<evidence type="ECO:0000256" key="9">
    <source>
        <dbReference type="ARBA" id="ARBA00023069"/>
    </source>
</evidence>
<dbReference type="EMBL" id="JTDY01005770">
    <property type="protein sequence ID" value="KOB66652.1"/>
    <property type="molecule type" value="Genomic_DNA"/>
</dbReference>
<dbReference type="GO" id="GO:0008569">
    <property type="term" value="F:minus-end-directed microtubule motor activity"/>
    <property type="evidence" value="ECO:0007669"/>
    <property type="project" value="InterPro"/>
</dbReference>
<dbReference type="InterPro" id="IPR026983">
    <property type="entry name" value="DHC"/>
</dbReference>
<keyword evidence="4" id="KW-0493">Microtubule</keyword>
<dbReference type="GO" id="GO:0005874">
    <property type="term" value="C:microtubule"/>
    <property type="evidence" value="ECO:0007669"/>
    <property type="project" value="UniProtKB-KW"/>
</dbReference>
<name>A0A0L7KTT4_OPEBR</name>
<comment type="subcellular location">
    <subcellularLocation>
        <location evidence="1">Cytoplasm</location>
        <location evidence="1">Cytoskeleton</location>
        <location evidence="1">Cilium axoneme</location>
    </subcellularLocation>
</comment>
<dbReference type="STRING" id="104452.A0A0L7KTT4"/>
<evidence type="ECO:0000256" key="1">
    <source>
        <dbReference type="ARBA" id="ARBA00004430"/>
    </source>
</evidence>
<evidence type="ECO:0000259" key="13">
    <source>
        <dbReference type="Pfam" id="PF03028"/>
    </source>
</evidence>
<evidence type="ECO:0000256" key="11">
    <source>
        <dbReference type="ARBA" id="ARBA00023212"/>
    </source>
</evidence>
<keyword evidence="12" id="KW-0966">Cell projection</keyword>
<gene>
    <name evidence="14" type="ORF">OBRU01_20978</name>
</gene>
<evidence type="ECO:0000256" key="5">
    <source>
        <dbReference type="ARBA" id="ARBA00022741"/>
    </source>
</evidence>
<comment type="similarity">
    <text evidence="2">Belongs to the dynein heavy chain family.</text>
</comment>
<keyword evidence="11" id="KW-0206">Cytoskeleton</keyword>
<keyword evidence="5" id="KW-0547">Nucleotide-binding</keyword>
<evidence type="ECO:0000313" key="15">
    <source>
        <dbReference type="Proteomes" id="UP000037510"/>
    </source>
</evidence>
<dbReference type="Proteomes" id="UP000037510">
    <property type="component" value="Unassembled WGS sequence"/>
</dbReference>